<accession>A0A9N9M0X1</accession>
<gene>
    <name evidence="2" type="ORF">HYALB_00003601</name>
</gene>
<dbReference type="Proteomes" id="UP000701801">
    <property type="component" value="Unassembled WGS sequence"/>
</dbReference>
<comment type="caution">
    <text evidence="2">The sequence shown here is derived from an EMBL/GenBank/DDBJ whole genome shotgun (WGS) entry which is preliminary data.</text>
</comment>
<name>A0A9N9M0X1_9HELO</name>
<keyword evidence="1" id="KW-1133">Transmembrane helix</keyword>
<organism evidence="2 3">
    <name type="scientific">Hymenoscyphus albidus</name>
    <dbReference type="NCBI Taxonomy" id="595503"/>
    <lineage>
        <taxon>Eukaryota</taxon>
        <taxon>Fungi</taxon>
        <taxon>Dikarya</taxon>
        <taxon>Ascomycota</taxon>
        <taxon>Pezizomycotina</taxon>
        <taxon>Leotiomycetes</taxon>
        <taxon>Helotiales</taxon>
        <taxon>Helotiaceae</taxon>
        <taxon>Hymenoscyphus</taxon>
    </lineage>
</organism>
<dbReference type="AlphaFoldDB" id="A0A9N9M0X1"/>
<sequence>MASMLTTTSTSASTTSTTFTSIPTIQSPAFKNQNHFLHDMPLDQRSFIGGLLCAFMLFVPIWFFLSRRLRSRNTQSYHRVIARIRQDQDALRRRTEALFDLYTTRNQASNFEKNRLRIVASELELARVGLVQRELGLQNTSLQHLTDRQNIAMEMDRLNAAKMAFASERRAFEGQQLRERQAAQLYRDATMRQIADEADDIRRLRGVAFADTQN</sequence>
<evidence type="ECO:0000313" key="2">
    <source>
        <dbReference type="EMBL" id="CAG8982166.1"/>
    </source>
</evidence>
<feature type="transmembrane region" description="Helical" evidence="1">
    <location>
        <begin position="47"/>
        <end position="65"/>
    </location>
</feature>
<dbReference type="OrthoDB" id="10381079at2759"/>
<keyword evidence="1" id="KW-0472">Membrane</keyword>
<reference evidence="2" key="1">
    <citation type="submission" date="2021-07" db="EMBL/GenBank/DDBJ databases">
        <authorList>
            <person name="Durling M."/>
        </authorList>
    </citation>
    <scope>NUCLEOTIDE SEQUENCE</scope>
</reference>
<keyword evidence="1" id="KW-0812">Transmembrane</keyword>
<keyword evidence="3" id="KW-1185">Reference proteome</keyword>
<evidence type="ECO:0000256" key="1">
    <source>
        <dbReference type="SAM" id="Phobius"/>
    </source>
</evidence>
<dbReference type="EMBL" id="CAJVRM010000574">
    <property type="protein sequence ID" value="CAG8982166.1"/>
    <property type="molecule type" value="Genomic_DNA"/>
</dbReference>
<proteinExistence type="predicted"/>
<protein>
    <submittedName>
        <fullName evidence="2">Uncharacterized protein</fullName>
    </submittedName>
</protein>
<evidence type="ECO:0000313" key="3">
    <source>
        <dbReference type="Proteomes" id="UP000701801"/>
    </source>
</evidence>